<dbReference type="InterPro" id="IPR016166">
    <property type="entry name" value="FAD-bd_PCMH"/>
</dbReference>
<organism evidence="5 6">
    <name type="scientific">Deinococcus aquiradiocola</name>
    <dbReference type="NCBI Taxonomy" id="393059"/>
    <lineage>
        <taxon>Bacteria</taxon>
        <taxon>Thermotogati</taxon>
        <taxon>Deinococcota</taxon>
        <taxon>Deinococci</taxon>
        <taxon>Deinococcales</taxon>
        <taxon>Deinococcaceae</taxon>
        <taxon>Deinococcus</taxon>
    </lineage>
</organism>
<dbReference type="SUPFAM" id="SSF56176">
    <property type="entry name" value="FAD-binding/transporter-associated domain-like"/>
    <property type="match status" value="1"/>
</dbReference>
<evidence type="ECO:0000313" key="6">
    <source>
        <dbReference type="Proteomes" id="UP000635726"/>
    </source>
</evidence>
<dbReference type="FunFam" id="3.30.465.10:FF:000017">
    <property type="entry name" value="Xanthine dehydrogenase, FAD binding subunit"/>
    <property type="match status" value="1"/>
</dbReference>
<dbReference type="InterPro" id="IPR051312">
    <property type="entry name" value="Diverse_Substr_Oxidored"/>
</dbReference>
<name>A0A917PI82_9DEIO</name>
<keyword evidence="1" id="KW-0285">Flavoprotein</keyword>
<comment type="caution">
    <text evidence="5">The sequence shown here is derived from an EMBL/GenBank/DDBJ whole genome shotgun (WGS) entry which is preliminary data.</text>
</comment>
<evidence type="ECO:0000256" key="2">
    <source>
        <dbReference type="ARBA" id="ARBA00022827"/>
    </source>
</evidence>
<dbReference type="PANTHER" id="PTHR42659">
    <property type="entry name" value="XANTHINE DEHYDROGENASE SUBUNIT C-RELATED"/>
    <property type="match status" value="1"/>
</dbReference>
<sequence>MYTTDFDYHRATSVQNALELLAANDGAKLLAGGHSLVPSMKLRLASPTALIDISQVEEMQGIRQEGDRIIIGAGTTHAQILRSDLLKELCPILPDAADWIGDPMVRNCGTIGGALAHADPAADYPASILALEADLKLVSRDGERVVNARDFFHGMFETAAREGEILTEIHVPVLQGAKMAYAKFPHPASHYAIVGVAAVLTDSGARLALTGAGAKAVRLPRVETALGSDYSESNVANATQNAIDPGDLLSDRFASAEYRAHLAGVFAQRAITQATA</sequence>
<dbReference type="RefSeq" id="WP_188963586.1">
    <property type="nucleotide sequence ID" value="NZ_BMOE01000008.1"/>
</dbReference>
<dbReference type="SMART" id="SM01092">
    <property type="entry name" value="CO_deh_flav_C"/>
    <property type="match status" value="1"/>
</dbReference>
<dbReference type="InterPro" id="IPR016167">
    <property type="entry name" value="FAD-bd_PCMH_sub1"/>
</dbReference>
<keyword evidence="6" id="KW-1185">Reference proteome</keyword>
<dbReference type="InterPro" id="IPR016169">
    <property type="entry name" value="FAD-bd_PCMH_sub2"/>
</dbReference>
<evidence type="ECO:0000313" key="5">
    <source>
        <dbReference type="EMBL" id="GGJ79971.1"/>
    </source>
</evidence>
<dbReference type="EMBL" id="BMOE01000008">
    <property type="protein sequence ID" value="GGJ79971.1"/>
    <property type="molecule type" value="Genomic_DNA"/>
</dbReference>
<protein>
    <submittedName>
        <fullName evidence="5">Carbon monoxide dehydrogenase</fullName>
    </submittedName>
</protein>
<dbReference type="PROSITE" id="PS51387">
    <property type="entry name" value="FAD_PCMH"/>
    <property type="match status" value="1"/>
</dbReference>
<dbReference type="Pfam" id="PF00941">
    <property type="entry name" value="FAD_binding_5"/>
    <property type="match status" value="1"/>
</dbReference>
<dbReference type="SUPFAM" id="SSF55447">
    <property type="entry name" value="CO dehydrogenase flavoprotein C-terminal domain-like"/>
    <property type="match status" value="1"/>
</dbReference>
<dbReference type="Proteomes" id="UP000635726">
    <property type="component" value="Unassembled WGS sequence"/>
</dbReference>
<dbReference type="Gene3D" id="3.30.390.50">
    <property type="entry name" value="CO dehydrogenase flavoprotein, C-terminal domain"/>
    <property type="match status" value="1"/>
</dbReference>
<dbReference type="GO" id="GO:0016491">
    <property type="term" value="F:oxidoreductase activity"/>
    <property type="evidence" value="ECO:0007669"/>
    <property type="project" value="UniProtKB-KW"/>
</dbReference>
<evidence type="ECO:0000256" key="3">
    <source>
        <dbReference type="ARBA" id="ARBA00023002"/>
    </source>
</evidence>
<dbReference type="InterPro" id="IPR036683">
    <property type="entry name" value="CO_DH_flav_C_dom_sf"/>
</dbReference>
<dbReference type="GO" id="GO:0071949">
    <property type="term" value="F:FAD binding"/>
    <property type="evidence" value="ECO:0007669"/>
    <property type="project" value="InterPro"/>
</dbReference>
<dbReference type="InterPro" id="IPR002346">
    <property type="entry name" value="Mopterin_DH_FAD-bd"/>
</dbReference>
<reference evidence="5" key="1">
    <citation type="journal article" date="2014" name="Int. J. Syst. Evol. Microbiol.">
        <title>Complete genome sequence of Corynebacterium casei LMG S-19264T (=DSM 44701T), isolated from a smear-ripened cheese.</title>
        <authorList>
            <consortium name="US DOE Joint Genome Institute (JGI-PGF)"/>
            <person name="Walter F."/>
            <person name="Albersmeier A."/>
            <person name="Kalinowski J."/>
            <person name="Ruckert C."/>
        </authorList>
    </citation>
    <scope>NUCLEOTIDE SEQUENCE</scope>
    <source>
        <strain evidence="5">JCM 14371</strain>
    </source>
</reference>
<reference evidence="5" key="2">
    <citation type="submission" date="2020-09" db="EMBL/GenBank/DDBJ databases">
        <authorList>
            <person name="Sun Q."/>
            <person name="Ohkuma M."/>
        </authorList>
    </citation>
    <scope>NUCLEOTIDE SEQUENCE</scope>
    <source>
        <strain evidence="5">JCM 14371</strain>
    </source>
</reference>
<evidence type="ECO:0000256" key="1">
    <source>
        <dbReference type="ARBA" id="ARBA00022630"/>
    </source>
</evidence>
<dbReference type="AlphaFoldDB" id="A0A917PI82"/>
<dbReference type="InterPro" id="IPR036318">
    <property type="entry name" value="FAD-bd_PCMH-like_sf"/>
</dbReference>
<dbReference type="Pfam" id="PF03450">
    <property type="entry name" value="CO_deh_flav_C"/>
    <property type="match status" value="1"/>
</dbReference>
<keyword evidence="3" id="KW-0560">Oxidoreductase</keyword>
<evidence type="ECO:0000259" key="4">
    <source>
        <dbReference type="PROSITE" id="PS51387"/>
    </source>
</evidence>
<proteinExistence type="predicted"/>
<dbReference type="PANTHER" id="PTHR42659:SF2">
    <property type="entry name" value="XANTHINE DEHYDROGENASE SUBUNIT C-RELATED"/>
    <property type="match status" value="1"/>
</dbReference>
<gene>
    <name evidence="5" type="ORF">GCM10008939_24790</name>
</gene>
<dbReference type="Gene3D" id="3.30.465.10">
    <property type="match status" value="1"/>
</dbReference>
<feature type="domain" description="FAD-binding PCMH-type" evidence="4">
    <location>
        <begin position="1"/>
        <end position="176"/>
    </location>
</feature>
<dbReference type="InterPro" id="IPR005107">
    <property type="entry name" value="CO_DH_flav_C"/>
</dbReference>
<dbReference type="Gene3D" id="3.30.43.10">
    <property type="entry name" value="Uridine Diphospho-n-acetylenolpyruvylglucosamine Reductase, domain 2"/>
    <property type="match status" value="1"/>
</dbReference>
<keyword evidence="2" id="KW-0274">FAD</keyword>
<accession>A0A917PI82</accession>